<feature type="region of interest" description="Disordered" evidence="1">
    <location>
        <begin position="1"/>
        <end position="27"/>
    </location>
</feature>
<evidence type="ECO:0000313" key="2">
    <source>
        <dbReference type="EMBL" id="MED6173856.1"/>
    </source>
</evidence>
<reference evidence="2 3" key="1">
    <citation type="journal article" date="2023" name="Plants (Basel)">
        <title>Bridging the Gap: Combining Genomics and Transcriptomics Approaches to Understand Stylosanthes scabra, an Orphan Legume from the Brazilian Caatinga.</title>
        <authorList>
            <person name="Ferreira-Neto J.R.C."/>
            <person name="da Silva M.D."/>
            <person name="Binneck E."/>
            <person name="de Melo N.F."/>
            <person name="da Silva R.H."/>
            <person name="de Melo A.L.T.M."/>
            <person name="Pandolfi V."/>
            <person name="Bustamante F.O."/>
            <person name="Brasileiro-Vidal A.C."/>
            <person name="Benko-Iseppon A.M."/>
        </authorList>
    </citation>
    <scope>NUCLEOTIDE SEQUENCE [LARGE SCALE GENOMIC DNA]</scope>
    <source>
        <tissue evidence="2">Leaves</tissue>
    </source>
</reference>
<dbReference type="EMBL" id="JASCZI010151642">
    <property type="protein sequence ID" value="MED6173856.1"/>
    <property type="molecule type" value="Genomic_DNA"/>
</dbReference>
<keyword evidence="3" id="KW-1185">Reference proteome</keyword>
<evidence type="ECO:0000256" key="1">
    <source>
        <dbReference type="SAM" id="MobiDB-lite"/>
    </source>
</evidence>
<evidence type="ECO:0000313" key="3">
    <source>
        <dbReference type="Proteomes" id="UP001341840"/>
    </source>
</evidence>
<gene>
    <name evidence="2" type="ORF">PIB30_063602</name>
</gene>
<name>A0ABU6VKQ6_9FABA</name>
<accession>A0ABU6VKQ6</accession>
<organism evidence="2 3">
    <name type="scientific">Stylosanthes scabra</name>
    <dbReference type="NCBI Taxonomy" id="79078"/>
    <lineage>
        <taxon>Eukaryota</taxon>
        <taxon>Viridiplantae</taxon>
        <taxon>Streptophyta</taxon>
        <taxon>Embryophyta</taxon>
        <taxon>Tracheophyta</taxon>
        <taxon>Spermatophyta</taxon>
        <taxon>Magnoliopsida</taxon>
        <taxon>eudicotyledons</taxon>
        <taxon>Gunneridae</taxon>
        <taxon>Pentapetalae</taxon>
        <taxon>rosids</taxon>
        <taxon>fabids</taxon>
        <taxon>Fabales</taxon>
        <taxon>Fabaceae</taxon>
        <taxon>Papilionoideae</taxon>
        <taxon>50 kb inversion clade</taxon>
        <taxon>dalbergioids sensu lato</taxon>
        <taxon>Dalbergieae</taxon>
        <taxon>Pterocarpus clade</taxon>
        <taxon>Stylosanthes</taxon>
    </lineage>
</organism>
<protein>
    <submittedName>
        <fullName evidence="2">Uncharacterized protein</fullName>
    </submittedName>
</protein>
<sequence>MRRRRAGDDELEEQNGGAAGTTGGDEQNGAAMRWLFKRFNIIDNTINAVAGEGQITTEKIGKAFGLKYTGTTYPKKVNTKELSEEDERICKFF</sequence>
<proteinExistence type="predicted"/>
<comment type="caution">
    <text evidence="2">The sequence shown here is derived from an EMBL/GenBank/DDBJ whole genome shotgun (WGS) entry which is preliminary data.</text>
</comment>
<dbReference type="Proteomes" id="UP001341840">
    <property type="component" value="Unassembled WGS sequence"/>
</dbReference>